<evidence type="ECO:0000313" key="2">
    <source>
        <dbReference type="Proteomes" id="UP001652620"/>
    </source>
</evidence>
<dbReference type="PROSITE" id="PS50800">
    <property type="entry name" value="SAP"/>
    <property type="match status" value="1"/>
</dbReference>
<dbReference type="SUPFAM" id="SSF68906">
    <property type="entry name" value="SAP domain"/>
    <property type="match status" value="1"/>
</dbReference>
<keyword evidence="2" id="KW-1185">Reference proteome</keyword>
<organism evidence="2 3">
    <name type="scientific">Bactrocera dorsalis</name>
    <name type="common">Oriental fruit fly</name>
    <name type="synonym">Dacus dorsalis</name>
    <dbReference type="NCBI Taxonomy" id="27457"/>
    <lineage>
        <taxon>Eukaryota</taxon>
        <taxon>Metazoa</taxon>
        <taxon>Ecdysozoa</taxon>
        <taxon>Arthropoda</taxon>
        <taxon>Hexapoda</taxon>
        <taxon>Insecta</taxon>
        <taxon>Pterygota</taxon>
        <taxon>Neoptera</taxon>
        <taxon>Endopterygota</taxon>
        <taxon>Diptera</taxon>
        <taxon>Brachycera</taxon>
        <taxon>Muscomorpha</taxon>
        <taxon>Tephritoidea</taxon>
        <taxon>Tephritidae</taxon>
        <taxon>Bactrocera</taxon>
        <taxon>Bactrocera</taxon>
    </lineage>
</organism>
<dbReference type="InterPro" id="IPR036361">
    <property type="entry name" value="SAP_dom_sf"/>
</dbReference>
<dbReference type="Pfam" id="PF02037">
    <property type="entry name" value="SAP"/>
    <property type="match status" value="1"/>
</dbReference>
<feature type="domain" description="SAP" evidence="1">
    <location>
        <begin position="1"/>
        <end position="30"/>
    </location>
</feature>
<reference evidence="3" key="1">
    <citation type="submission" date="2025-08" db="UniProtKB">
        <authorList>
            <consortium name="RefSeq"/>
        </authorList>
    </citation>
    <scope>IDENTIFICATION</scope>
    <source>
        <tissue evidence="3">Adult</tissue>
    </source>
</reference>
<dbReference type="RefSeq" id="XP_049314069.1">
    <property type="nucleotide sequence ID" value="XM_049458112.1"/>
</dbReference>
<gene>
    <name evidence="3" type="primary">LOC125778803</name>
</gene>
<dbReference type="Proteomes" id="UP001652620">
    <property type="component" value="Chromosome 5"/>
</dbReference>
<accession>A0ABM3JXW4</accession>
<dbReference type="InterPro" id="IPR003034">
    <property type="entry name" value="SAP_dom"/>
</dbReference>
<dbReference type="Gene3D" id="1.10.720.30">
    <property type="entry name" value="SAP domain"/>
    <property type="match status" value="1"/>
</dbReference>
<evidence type="ECO:0000313" key="3">
    <source>
        <dbReference type="RefSeq" id="XP_049314069.1"/>
    </source>
</evidence>
<sequence length="292" mass="32908">MLQLKEVLRRLDLKVSGNKAELIKRLQEESDDMVTPVVEAVLEEAAGMDAEEDDDGSTGQLEVQVRELHADMSVHARNPYNNAHTPLHTLQLSPPVMHAVATSVSTKTVPVQYTVASSTVTQPKAAVVVAQTSTSQPSYLLTQQGSLSTHIRSTAQQVAHAPLYNIPVHQNMTPQTHVDRARERHTLQEIAAILPVYDPCDNDYTSVQFVQRIDQLRELYNWDDSLLIFAVLGKLKGVAKRWADAQPVFREWSEFVSIFLIDFPYVYNAADAHIRLMNSRIGRDEKVIEFYY</sequence>
<evidence type="ECO:0000259" key="1">
    <source>
        <dbReference type="PROSITE" id="PS50800"/>
    </source>
</evidence>
<dbReference type="GeneID" id="125778803"/>
<protein>
    <submittedName>
        <fullName evidence="3">Uncharacterized protein LOC125778803 isoform X2</fullName>
    </submittedName>
</protein>
<proteinExistence type="predicted"/>
<name>A0ABM3JXW4_BACDO</name>